<dbReference type="AlphaFoldDB" id="A0A2H1VGM4"/>
<dbReference type="EMBL" id="ODYU01002438">
    <property type="protein sequence ID" value="SOQ39931.1"/>
    <property type="molecule type" value="Genomic_DNA"/>
</dbReference>
<gene>
    <name evidence="2" type="ORF">SFRICE_020421</name>
</gene>
<protein>
    <submittedName>
        <fullName evidence="2">SFRICE_020421</fullName>
    </submittedName>
</protein>
<feature type="chain" id="PRO_5013614847" evidence="1">
    <location>
        <begin position="24"/>
        <end position="137"/>
    </location>
</feature>
<evidence type="ECO:0000313" key="2">
    <source>
        <dbReference type="EMBL" id="SOQ39931.1"/>
    </source>
</evidence>
<reference evidence="2" key="1">
    <citation type="submission" date="2016-07" db="EMBL/GenBank/DDBJ databases">
        <authorList>
            <person name="Bretaudeau A."/>
        </authorList>
    </citation>
    <scope>NUCLEOTIDE SEQUENCE</scope>
    <source>
        <strain evidence="2">Rice</strain>
        <tissue evidence="2">Whole body</tissue>
    </source>
</reference>
<sequence length="137" mass="14887">MGESDSHLAGFFLILSHTRIVSCVCAFPNIQVHIHMTLRPETTICGHKELLRAGIKPATPCAVAGCPATTSIVQSFIYWASGNLTHTTKYNASVVSRLVSTQRKRCFTSVFGEVVVSLRVSRPSSAEASNPRFPNNP</sequence>
<organism evidence="2">
    <name type="scientific">Spodoptera frugiperda</name>
    <name type="common">Fall armyworm</name>
    <dbReference type="NCBI Taxonomy" id="7108"/>
    <lineage>
        <taxon>Eukaryota</taxon>
        <taxon>Metazoa</taxon>
        <taxon>Ecdysozoa</taxon>
        <taxon>Arthropoda</taxon>
        <taxon>Hexapoda</taxon>
        <taxon>Insecta</taxon>
        <taxon>Pterygota</taxon>
        <taxon>Neoptera</taxon>
        <taxon>Endopterygota</taxon>
        <taxon>Lepidoptera</taxon>
        <taxon>Glossata</taxon>
        <taxon>Ditrysia</taxon>
        <taxon>Noctuoidea</taxon>
        <taxon>Noctuidae</taxon>
        <taxon>Amphipyrinae</taxon>
        <taxon>Spodoptera</taxon>
    </lineage>
</organism>
<keyword evidence="1" id="KW-0732">Signal</keyword>
<accession>A0A2H1VGM4</accession>
<evidence type="ECO:0000256" key="1">
    <source>
        <dbReference type="SAM" id="SignalP"/>
    </source>
</evidence>
<name>A0A2H1VGM4_SPOFR</name>
<proteinExistence type="predicted"/>
<feature type="signal peptide" evidence="1">
    <location>
        <begin position="1"/>
        <end position="23"/>
    </location>
</feature>